<dbReference type="Proteomes" id="UP000002009">
    <property type="component" value="Chromosome 14"/>
</dbReference>
<evidence type="ECO:0000256" key="1">
    <source>
        <dbReference type="SAM" id="MobiDB-lite"/>
    </source>
</evidence>
<name>C1EH41_MICCC</name>
<protein>
    <submittedName>
        <fullName evidence="2">Uncharacterized protein</fullName>
    </submittedName>
</protein>
<sequence>MEVRHDDKTPKELAKGIYESLTKELRASKQAARVSRVGLRPLRETNVYGSDMEERLGWYDSPETEALLRHIDDVKERQQHTQLCFEDMVEHRRKSARMERIARLEAEKPPSPEPEESPEEIAAREEKEKKEKLSAARKRAVERLSAAGIDAKSGKTRVLTLNEVLRKMHDGLPPPSKTSDEITRGPDAIDVVLANMASKTQCRKHRWDTTHEGWNVFQLAAREGLGDALDNLHSNCVDRSSVFGYGKKVAPAETAVSWEFLVESVAPDGRNMIHLIAAGWNHLRDRDLTEATSFAKALASRMTVAQLHVSDGGGTCLHALAAAGANTRNLLKYVLDRGGKEMLEMTNARGETPVQCARAALEALKAEDAAADARLAKILPPHVTEDPAEVEDIKRRLMAKFHRKKQGLASCIEELELAAKASGAVSSPPAATGRSERRKAPSAQKPAPEPEPEPEGDKAGEEDVEGEEPDFGGAEE</sequence>
<dbReference type="InterPro" id="IPR036770">
    <property type="entry name" value="Ankyrin_rpt-contain_sf"/>
</dbReference>
<proteinExistence type="predicted"/>
<dbReference type="InParanoid" id="C1EH41"/>
<organism evidence="2 3">
    <name type="scientific">Micromonas commoda (strain RCC299 / NOUM17 / CCMP2709)</name>
    <name type="common">Picoplanktonic green alga</name>
    <dbReference type="NCBI Taxonomy" id="296587"/>
    <lineage>
        <taxon>Eukaryota</taxon>
        <taxon>Viridiplantae</taxon>
        <taxon>Chlorophyta</taxon>
        <taxon>Mamiellophyceae</taxon>
        <taxon>Mamiellales</taxon>
        <taxon>Mamiellaceae</taxon>
        <taxon>Micromonas</taxon>
    </lineage>
</organism>
<dbReference type="Gene3D" id="1.25.40.20">
    <property type="entry name" value="Ankyrin repeat-containing domain"/>
    <property type="match status" value="1"/>
</dbReference>
<dbReference type="GeneID" id="8249111"/>
<accession>C1EH41</accession>
<keyword evidence="3" id="KW-1185">Reference proteome</keyword>
<feature type="compositionally biased region" description="Basic and acidic residues" evidence="1">
    <location>
        <begin position="121"/>
        <end position="134"/>
    </location>
</feature>
<feature type="region of interest" description="Disordered" evidence="1">
    <location>
        <begin position="419"/>
        <end position="476"/>
    </location>
</feature>
<feature type="region of interest" description="Disordered" evidence="1">
    <location>
        <begin position="103"/>
        <end position="134"/>
    </location>
</feature>
<evidence type="ECO:0000313" key="2">
    <source>
        <dbReference type="EMBL" id="ACO67231.1"/>
    </source>
</evidence>
<dbReference type="KEGG" id="mis:MICPUN_109480"/>
<evidence type="ECO:0000313" key="3">
    <source>
        <dbReference type="Proteomes" id="UP000002009"/>
    </source>
</evidence>
<feature type="compositionally biased region" description="Acidic residues" evidence="1">
    <location>
        <begin position="462"/>
        <end position="476"/>
    </location>
</feature>
<dbReference type="AlphaFoldDB" id="C1EH41"/>
<dbReference type="RefSeq" id="XP_002505973.1">
    <property type="nucleotide sequence ID" value="XM_002505927.1"/>
</dbReference>
<reference evidence="2 3" key="1">
    <citation type="journal article" date="2009" name="Science">
        <title>Green evolution and dynamic adaptations revealed by genomes of the marine picoeukaryotes Micromonas.</title>
        <authorList>
            <person name="Worden A.Z."/>
            <person name="Lee J.H."/>
            <person name="Mock T."/>
            <person name="Rouze P."/>
            <person name="Simmons M.P."/>
            <person name="Aerts A.L."/>
            <person name="Allen A.E."/>
            <person name="Cuvelier M.L."/>
            <person name="Derelle E."/>
            <person name="Everett M.V."/>
            <person name="Foulon E."/>
            <person name="Grimwood J."/>
            <person name="Gundlach H."/>
            <person name="Henrissat B."/>
            <person name="Napoli C."/>
            <person name="McDonald S.M."/>
            <person name="Parker M.S."/>
            <person name="Rombauts S."/>
            <person name="Salamov A."/>
            <person name="Von Dassow P."/>
            <person name="Badger J.H."/>
            <person name="Coutinho P.M."/>
            <person name="Demir E."/>
            <person name="Dubchak I."/>
            <person name="Gentemann C."/>
            <person name="Eikrem W."/>
            <person name="Gready J.E."/>
            <person name="John U."/>
            <person name="Lanier W."/>
            <person name="Lindquist E.A."/>
            <person name="Lucas S."/>
            <person name="Mayer K.F."/>
            <person name="Moreau H."/>
            <person name="Not F."/>
            <person name="Otillar R."/>
            <person name="Panaud O."/>
            <person name="Pangilinan J."/>
            <person name="Paulsen I."/>
            <person name="Piegu B."/>
            <person name="Poliakov A."/>
            <person name="Robbens S."/>
            <person name="Schmutz J."/>
            <person name="Toulza E."/>
            <person name="Wyss T."/>
            <person name="Zelensky A."/>
            <person name="Zhou K."/>
            <person name="Armbrust E.V."/>
            <person name="Bhattacharya D."/>
            <person name="Goodenough U.W."/>
            <person name="Van de Peer Y."/>
            <person name="Grigoriev I.V."/>
        </authorList>
    </citation>
    <scope>NUCLEOTIDE SEQUENCE [LARGE SCALE GENOMIC DNA]</scope>
    <source>
        <strain evidence="3">RCC299 / NOUM17</strain>
    </source>
</reference>
<gene>
    <name evidence="2" type="ORF">MICPUN_109480</name>
</gene>
<dbReference type="EMBL" id="CP001332">
    <property type="protein sequence ID" value="ACO67231.1"/>
    <property type="molecule type" value="Genomic_DNA"/>
</dbReference>